<dbReference type="OrthoDB" id="250802at2759"/>
<sequence>MDSFRGQGGIQKLLIAEQEAQDIVSHARNLKSTRLKKTKEEAESEVGLYGSHLEAELQKKISETSGSSGNNAKRLEEETEVKIQNLNESASRVSPGVSGMLIKHVTTVKN</sequence>
<organism evidence="8 9">
    <name type="scientific">Morella rubra</name>
    <name type="common">Chinese bayberry</name>
    <dbReference type="NCBI Taxonomy" id="262757"/>
    <lineage>
        <taxon>Eukaryota</taxon>
        <taxon>Viridiplantae</taxon>
        <taxon>Streptophyta</taxon>
        <taxon>Embryophyta</taxon>
        <taxon>Tracheophyta</taxon>
        <taxon>Spermatophyta</taxon>
        <taxon>Magnoliopsida</taxon>
        <taxon>eudicotyledons</taxon>
        <taxon>Gunneridae</taxon>
        <taxon>Pentapetalae</taxon>
        <taxon>rosids</taxon>
        <taxon>fabids</taxon>
        <taxon>Fagales</taxon>
        <taxon>Myricaceae</taxon>
        <taxon>Morella</taxon>
    </lineage>
</organism>
<dbReference type="Proteomes" id="UP000516437">
    <property type="component" value="Chromosome 8"/>
</dbReference>
<dbReference type="InterPro" id="IPR005124">
    <property type="entry name" value="V-ATPase_G"/>
</dbReference>
<evidence type="ECO:0000256" key="4">
    <source>
        <dbReference type="ARBA" id="ARBA00022781"/>
    </source>
</evidence>
<comment type="function">
    <text evidence="6">Subunit of the V1 complex of vacuolar(H+)-ATPase (V-ATPase), a multisubunit enzyme composed of a peripheral complex (V1) that hydrolyzes ATP and a membrane integral complex (V0) that translocates protons. V-ATPase is responsible for acidifying and maintaining the pH of intracellular compartments and in some cell types, is targeted to the plasma membrane, where it is responsible for acidifying the extracellular environment.</text>
</comment>
<evidence type="ECO:0000256" key="6">
    <source>
        <dbReference type="RuleBase" id="RU364019"/>
    </source>
</evidence>
<dbReference type="Pfam" id="PF03179">
    <property type="entry name" value="V-ATPase_G"/>
    <property type="match status" value="1"/>
</dbReference>
<keyword evidence="4 6" id="KW-0375">Hydrogen ion transport</keyword>
<name>A0A6A1UWL9_9ROSI</name>
<dbReference type="GO" id="GO:0046961">
    <property type="term" value="F:proton-transporting ATPase activity, rotational mechanism"/>
    <property type="evidence" value="ECO:0007669"/>
    <property type="project" value="InterPro"/>
</dbReference>
<gene>
    <name evidence="8" type="ORF">CJ030_MR8G002619</name>
</gene>
<evidence type="ECO:0000256" key="2">
    <source>
        <dbReference type="ARBA" id="ARBA00010066"/>
    </source>
</evidence>
<accession>A0A6A1UWL9</accession>
<keyword evidence="3 6" id="KW-0813">Transport</keyword>
<comment type="function">
    <text evidence="1">Catalytic subunit of the peripheral V1 complex of vacuolar ATPase (V-ATPase). V-ATPase is responsible for acidifying a variety of intracellular compartments in eukaryotic cells.</text>
</comment>
<feature type="region of interest" description="Disordered" evidence="7">
    <location>
        <begin position="30"/>
        <end position="49"/>
    </location>
</feature>
<evidence type="ECO:0000256" key="3">
    <source>
        <dbReference type="ARBA" id="ARBA00022448"/>
    </source>
</evidence>
<comment type="caution">
    <text evidence="8">The sequence shown here is derived from an EMBL/GenBank/DDBJ whole genome shotgun (WGS) entry which is preliminary data.</text>
</comment>
<dbReference type="Gene3D" id="1.20.5.2950">
    <property type="match status" value="1"/>
</dbReference>
<comment type="subunit">
    <text evidence="6">V-ATPase is a heteromultimeric enzyme made up of two complexes: the ATP-hydrolytic V1 complex and the proton translocation V0 complex.</text>
</comment>
<evidence type="ECO:0000256" key="7">
    <source>
        <dbReference type="SAM" id="MobiDB-lite"/>
    </source>
</evidence>
<proteinExistence type="inferred from homology"/>
<dbReference type="GO" id="GO:0016887">
    <property type="term" value="F:ATP hydrolysis activity"/>
    <property type="evidence" value="ECO:0007669"/>
    <property type="project" value="TreeGrafter"/>
</dbReference>
<protein>
    <recommendedName>
        <fullName evidence="6">V-type proton ATPase subunit G</fullName>
    </recommendedName>
</protein>
<evidence type="ECO:0000313" key="8">
    <source>
        <dbReference type="EMBL" id="KAB1204809.1"/>
    </source>
</evidence>
<dbReference type="PANTHER" id="PTHR12713:SF27">
    <property type="entry name" value="V-TYPE PROTON ATPASE SUBUNIT G3"/>
    <property type="match status" value="1"/>
</dbReference>
<dbReference type="GO" id="GO:0000221">
    <property type="term" value="C:vacuolar proton-transporting V-type ATPase, V1 domain"/>
    <property type="evidence" value="ECO:0007669"/>
    <property type="project" value="TreeGrafter"/>
</dbReference>
<keyword evidence="5 6" id="KW-0406">Ion transport</keyword>
<reference evidence="8 9" key="1">
    <citation type="journal article" date="2019" name="Plant Biotechnol. J.">
        <title>The red bayberry genome and genetic basis of sex determination.</title>
        <authorList>
            <person name="Jia H.M."/>
            <person name="Jia H.J."/>
            <person name="Cai Q.L."/>
            <person name="Wang Y."/>
            <person name="Zhao H.B."/>
            <person name="Yang W.F."/>
            <person name="Wang G.Y."/>
            <person name="Li Y.H."/>
            <person name="Zhan D.L."/>
            <person name="Shen Y.T."/>
            <person name="Niu Q.F."/>
            <person name="Chang L."/>
            <person name="Qiu J."/>
            <person name="Zhao L."/>
            <person name="Xie H.B."/>
            <person name="Fu W.Y."/>
            <person name="Jin J."/>
            <person name="Li X.W."/>
            <person name="Jiao Y."/>
            <person name="Zhou C.C."/>
            <person name="Tu T."/>
            <person name="Chai C.Y."/>
            <person name="Gao J.L."/>
            <person name="Fan L.J."/>
            <person name="van de Weg E."/>
            <person name="Wang J.Y."/>
            <person name="Gao Z.S."/>
        </authorList>
    </citation>
    <scope>NUCLEOTIDE SEQUENCE [LARGE SCALE GENOMIC DNA]</scope>
    <source>
        <tissue evidence="8">Leaves</tissue>
    </source>
</reference>
<dbReference type="NCBIfam" id="TIGR01147">
    <property type="entry name" value="V_ATP_synt_G"/>
    <property type="match status" value="1"/>
</dbReference>
<dbReference type="AlphaFoldDB" id="A0A6A1UWL9"/>
<evidence type="ECO:0000313" key="9">
    <source>
        <dbReference type="Proteomes" id="UP000516437"/>
    </source>
</evidence>
<dbReference type="PANTHER" id="PTHR12713">
    <property type="entry name" value="VACUOLAR ATP SYNTHASE SUBUNIT G"/>
    <property type="match status" value="1"/>
</dbReference>
<evidence type="ECO:0000256" key="5">
    <source>
        <dbReference type="ARBA" id="ARBA00023065"/>
    </source>
</evidence>
<dbReference type="FunFam" id="1.20.5.2950:FF:000001">
    <property type="entry name" value="V-type proton ATPase subunit G"/>
    <property type="match status" value="1"/>
</dbReference>
<comment type="similarity">
    <text evidence="2 6">Belongs to the V-ATPase G subunit family.</text>
</comment>
<dbReference type="EMBL" id="RXIC02000026">
    <property type="protein sequence ID" value="KAB1204809.1"/>
    <property type="molecule type" value="Genomic_DNA"/>
</dbReference>
<evidence type="ECO:0000256" key="1">
    <source>
        <dbReference type="ARBA" id="ARBA00003847"/>
    </source>
</evidence>
<keyword evidence="9" id="KW-1185">Reference proteome</keyword>